<dbReference type="SUPFAM" id="SSF58104">
    <property type="entry name" value="Methyl-accepting chemotaxis protein (MCP) signaling domain"/>
    <property type="match status" value="1"/>
</dbReference>
<dbReference type="PRINTS" id="PR00260">
    <property type="entry name" value="CHEMTRNSDUCR"/>
</dbReference>
<comment type="similarity">
    <text evidence="8">Belongs to the methyl-accepting chemotaxis (MCP) protein family.</text>
</comment>
<evidence type="ECO:0000259" key="12">
    <source>
        <dbReference type="PROSITE" id="PS50111"/>
    </source>
</evidence>
<dbReference type="InterPro" id="IPR004090">
    <property type="entry name" value="Chemotax_Me-accpt_rcpt"/>
</dbReference>
<protein>
    <submittedName>
        <fullName evidence="15">Methyl-accepting chemotaxis protein</fullName>
    </submittedName>
</protein>
<evidence type="ECO:0000256" key="2">
    <source>
        <dbReference type="ARBA" id="ARBA00022475"/>
    </source>
</evidence>
<dbReference type="OrthoDB" id="8320983at2"/>
<dbReference type="Pfam" id="PF17200">
    <property type="entry name" value="sCache_2"/>
    <property type="match status" value="1"/>
</dbReference>
<dbReference type="SMART" id="SM00304">
    <property type="entry name" value="HAMP"/>
    <property type="match status" value="1"/>
</dbReference>
<dbReference type="InterPro" id="IPR033480">
    <property type="entry name" value="sCache_2"/>
</dbReference>
<dbReference type="PANTHER" id="PTHR32089:SF112">
    <property type="entry name" value="LYSOZYME-LIKE PROTEIN-RELATED"/>
    <property type="match status" value="1"/>
</dbReference>
<proteinExistence type="inferred from homology"/>
<dbReference type="PROSITE" id="PS50192">
    <property type="entry name" value="T_SNARE"/>
    <property type="match status" value="1"/>
</dbReference>
<keyword evidence="16" id="KW-1185">Reference proteome</keyword>
<feature type="compositionally biased region" description="Low complexity" evidence="10">
    <location>
        <begin position="509"/>
        <end position="524"/>
    </location>
</feature>
<feature type="domain" description="Methyl-accepting transducer" evidence="12">
    <location>
        <begin position="312"/>
        <end position="534"/>
    </location>
</feature>
<evidence type="ECO:0000256" key="3">
    <source>
        <dbReference type="ARBA" id="ARBA00022519"/>
    </source>
</evidence>
<dbReference type="Gene3D" id="1.10.287.950">
    <property type="entry name" value="Methyl-accepting chemotaxis protein"/>
    <property type="match status" value="1"/>
</dbReference>
<reference evidence="16" key="1">
    <citation type="submission" date="2016-10" db="EMBL/GenBank/DDBJ databases">
        <authorList>
            <person name="Varghese N."/>
            <person name="Submissions S."/>
        </authorList>
    </citation>
    <scope>NUCLEOTIDE SEQUENCE [LARGE SCALE GENOMIC DNA]</scope>
    <source>
        <strain evidence="16">930I</strain>
    </source>
</reference>
<dbReference type="AlphaFoldDB" id="A0A1G8B7H8"/>
<dbReference type="Pfam" id="PF00672">
    <property type="entry name" value="HAMP"/>
    <property type="match status" value="1"/>
</dbReference>
<dbReference type="STRING" id="83401.SAMN05421742_105257"/>
<feature type="domain" description="HAMP" evidence="14">
    <location>
        <begin position="218"/>
        <end position="271"/>
    </location>
</feature>
<evidence type="ECO:0000259" key="13">
    <source>
        <dbReference type="PROSITE" id="PS50192"/>
    </source>
</evidence>
<sequence length="666" mass="70894">MSTRKSGFGLSNVRISRKIWLPTILATLGLAGVIAFSFQILRHEITQERVVMVRSVVESGLGIIAYYDSLVDLGLMDEQVAQDRARAALRGITYGDGEYVFAFDYSGIMQVFPPNQAWEGTSKIDLADANGKTFVSEMIEAAWEGGGKVTYSFPRKGSDTAEPKVSWAQAYEPWGWVLGTGVYVSDVNATAWRGGSKQLAVGGGFLIIAIIISVMIIRGVVGPMGRLNKSMAELAGGHLDIDIADQERGDEVGVMARAVEVFKENSQKVVRMQATQEAEHRRNARRVKSEMFALTNALEEEVRGAISIVHQQAEAMRQAAHEMSESVDHTTESATAAAGASQESASAVEAMAAAAEEMASSISEISRQVTGSSEIAHRAAQEAETTNERIKSLANAANQIGEVVELISDIAKQTNLLALNATIEAARAGEAGKGFAVVAGEVKTLANQTAKATEEIASQISSMQAATGEAVSAIQGIVKVIGEINEVTTAVSAAVEEQTAATGEISHNAQQAAQSTQQAAQSIQDVSASADTTRAHTGEVRQSSEEVNERVGMMQTALEAIIRAGSADEREAHALRTLNVGVQVENQEGRVRSCLLQDIALSGVGTLDRSVEAERGETLTIELPDVGAVEAIVVARTESATHIRLDLTDRQVDPFQAFVQARAPTV</sequence>
<dbReference type="Proteomes" id="UP000217076">
    <property type="component" value="Unassembled WGS sequence"/>
</dbReference>
<feature type="transmembrane region" description="Helical" evidence="11">
    <location>
        <begin position="20"/>
        <end position="41"/>
    </location>
</feature>
<keyword evidence="4 11" id="KW-0812">Transmembrane</keyword>
<keyword evidence="5 11" id="KW-1133">Transmembrane helix</keyword>
<keyword evidence="7 9" id="KW-0807">Transducer</keyword>
<feature type="transmembrane region" description="Helical" evidence="11">
    <location>
        <begin position="199"/>
        <end position="221"/>
    </location>
</feature>
<dbReference type="PROSITE" id="PS50885">
    <property type="entry name" value="HAMP"/>
    <property type="match status" value="1"/>
</dbReference>
<dbReference type="Gene3D" id="1.10.8.500">
    <property type="entry name" value="HAMP domain in histidine kinase"/>
    <property type="match status" value="1"/>
</dbReference>
<feature type="region of interest" description="Disordered" evidence="10">
    <location>
        <begin position="323"/>
        <end position="342"/>
    </location>
</feature>
<dbReference type="GO" id="GO:0006935">
    <property type="term" value="P:chemotaxis"/>
    <property type="evidence" value="ECO:0007669"/>
    <property type="project" value="InterPro"/>
</dbReference>
<dbReference type="EMBL" id="FNCV01000005">
    <property type="protein sequence ID" value="SDH29128.1"/>
    <property type="molecule type" value="Genomic_DNA"/>
</dbReference>
<dbReference type="InterPro" id="IPR004089">
    <property type="entry name" value="MCPsignal_dom"/>
</dbReference>
<dbReference type="GO" id="GO:0004888">
    <property type="term" value="F:transmembrane signaling receptor activity"/>
    <property type="evidence" value="ECO:0007669"/>
    <property type="project" value="InterPro"/>
</dbReference>
<feature type="region of interest" description="Disordered" evidence="10">
    <location>
        <begin position="505"/>
        <end position="549"/>
    </location>
</feature>
<gene>
    <name evidence="15" type="ORF">SAMN05421742_105257</name>
</gene>
<evidence type="ECO:0000256" key="1">
    <source>
        <dbReference type="ARBA" id="ARBA00004429"/>
    </source>
</evidence>
<feature type="domain" description="T-SNARE coiled-coil homology" evidence="13">
    <location>
        <begin position="464"/>
        <end position="526"/>
    </location>
</feature>
<dbReference type="SMART" id="SM00283">
    <property type="entry name" value="MA"/>
    <property type="match status" value="1"/>
</dbReference>
<evidence type="ECO:0000256" key="8">
    <source>
        <dbReference type="ARBA" id="ARBA00029447"/>
    </source>
</evidence>
<evidence type="ECO:0000256" key="5">
    <source>
        <dbReference type="ARBA" id="ARBA00022989"/>
    </source>
</evidence>
<evidence type="ECO:0000259" key="14">
    <source>
        <dbReference type="PROSITE" id="PS50885"/>
    </source>
</evidence>
<dbReference type="InterPro" id="IPR003660">
    <property type="entry name" value="HAMP_dom"/>
</dbReference>
<dbReference type="SMART" id="SM01049">
    <property type="entry name" value="Cache_2"/>
    <property type="match status" value="1"/>
</dbReference>
<evidence type="ECO:0000256" key="6">
    <source>
        <dbReference type="ARBA" id="ARBA00023136"/>
    </source>
</evidence>
<dbReference type="GO" id="GO:0005886">
    <property type="term" value="C:plasma membrane"/>
    <property type="evidence" value="ECO:0007669"/>
    <property type="project" value="UniProtKB-SubCell"/>
</dbReference>
<evidence type="ECO:0000256" key="10">
    <source>
        <dbReference type="SAM" id="MobiDB-lite"/>
    </source>
</evidence>
<evidence type="ECO:0000256" key="11">
    <source>
        <dbReference type="SAM" id="Phobius"/>
    </source>
</evidence>
<comment type="subcellular location">
    <subcellularLocation>
        <location evidence="1">Cell inner membrane</location>
        <topology evidence="1">Multi-pass membrane protein</topology>
    </subcellularLocation>
</comment>
<dbReference type="RefSeq" id="WP_092619023.1">
    <property type="nucleotide sequence ID" value="NZ_FNCV01000005.1"/>
</dbReference>
<feature type="compositionally biased region" description="Basic and acidic residues" evidence="10">
    <location>
        <begin position="533"/>
        <end position="549"/>
    </location>
</feature>
<dbReference type="PANTHER" id="PTHR32089">
    <property type="entry name" value="METHYL-ACCEPTING CHEMOTAXIS PROTEIN MCPB"/>
    <property type="match status" value="1"/>
</dbReference>
<evidence type="ECO:0000313" key="16">
    <source>
        <dbReference type="Proteomes" id="UP000217076"/>
    </source>
</evidence>
<evidence type="ECO:0000256" key="7">
    <source>
        <dbReference type="ARBA" id="ARBA00023224"/>
    </source>
</evidence>
<dbReference type="GO" id="GO:0007165">
    <property type="term" value="P:signal transduction"/>
    <property type="evidence" value="ECO:0007669"/>
    <property type="project" value="UniProtKB-KW"/>
</dbReference>
<name>A0A1G8B7H8_9PROT</name>
<keyword evidence="3" id="KW-0997">Cell inner membrane</keyword>
<keyword evidence="6 11" id="KW-0472">Membrane</keyword>
<dbReference type="InterPro" id="IPR000727">
    <property type="entry name" value="T_SNARE_dom"/>
</dbReference>
<dbReference type="PROSITE" id="PS50111">
    <property type="entry name" value="CHEMOTAXIS_TRANSDUC_2"/>
    <property type="match status" value="1"/>
</dbReference>
<evidence type="ECO:0000256" key="4">
    <source>
        <dbReference type="ARBA" id="ARBA00022692"/>
    </source>
</evidence>
<organism evidence="15 16">
    <name type="scientific">Roseospirillum parvum</name>
    <dbReference type="NCBI Taxonomy" id="83401"/>
    <lineage>
        <taxon>Bacteria</taxon>
        <taxon>Pseudomonadati</taxon>
        <taxon>Pseudomonadota</taxon>
        <taxon>Alphaproteobacteria</taxon>
        <taxon>Rhodospirillales</taxon>
        <taxon>Rhodospirillaceae</taxon>
        <taxon>Roseospirillum</taxon>
    </lineage>
</organism>
<keyword evidence="2" id="KW-1003">Cell membrane</keyword>
<accession>A0A1G8B7H8</accession>
<dbReference type="Gene3D" id="3.30.450.20">
    <property type="entry name" value="PAS domain"/>
    <property type="match status" value="1"/>
</dbReference>
<feature type="compositionally biased region" description="Low complexity" evidence="10">
    <location>
        <begin position="332"/>
        <end position="342"/>
    </location>
</feature>
<evidence type="ECO:0000313" key="15">
    <source>
        <dbReference type="EMBL" id="SDH29128.1"/>
    </source>
</evidence>
<evidence type="ECO:0000256" key="9">
    <source>
        <dbReference type="PROSITE-ProRule" id="PRU00284"/>
    </source>
</evidence>
<dbReference type="Pfam" id="PF00015">
    <property type="entry name" value="MCPsignal"/>
    <property type="match status" value="1"/>
</dbReference>